<dbReference type="OMA" id="NENDGAT"/>
<dbReference type="EMBL" id="KK115682">
    <property type="protein sequence ID" value="KFM65736.1"/>
    <property type="molecule type" value="Genomic_DNA"/>
</dbReference>
<evidence type="ECO:0000256" key="1">
    <source>
        <dbReference type="ARBA" id="ARBA00008023"/>
    </source>
</evidence>
<accession>A0A087TKU7</accession>
<dbReference type="OrthoDB" id="6288734at2759"/>
<name>A0A087TKU7_STEMI</name>
<protein>
    <submittedName>
        <fullName evidence="3">Inosine triphosphate pyrophosphatase</fullName>
    </submittedName>
</protein>
<dbReference type="PANTHER" id="PTHR11067">
    <property type="entry name" value="INOSINE TRIPHOSPHATE PYROPHOSPHATASE/HAM1 PROTEIN"/>
    <property type="match status" value="1"/>
</dbReference>
<reference evidence="3 4" key="1">
    <citation type="submission" date="2013-11" db="EMBL/GenBank/DDBJ databases">
        <title>Genome sequencing of Stegodyphus mimosarum.</title>
        <authorList>
            <person name="Bechsgaard J."/>
        </authorList>
    </citation>
    <scope>NUCLEOTIDE SEQUENCE [LARGE SCALE GENOMIC DNA]</scope>
</reference>
<keyword evidence="2" id="KW-0378">Hydrolase</keyword>
<dbReference type="InterPro" id="IPR002637">
    <property type="entry name" value="RdgB/HAM1"/>
</dbReference>
<dbReference type="STRING" id="407821.A0A087TKU7"/>
<gene>
    <name evidence="3" type="ORF">X975_16351</name>
</gene>
<dbReference type="SUPFAM" id="SSF52972">
    <property type="entry name" value="ITPase-like"/>
    <property type="match status" value="1"/>
</dbReference>
<dbReference type="Pfam" id="PF01725">
    <property type="entry name" value="Ham1p_like"/>
    <property type="match status" value="1"/>
</dbReference>
<feature type="non-terminal residue" evidence="3">
    <location>
        <position position="181"/>
    </location>
</feature>
<dbReference type="PANTHER" id="PTHR11067:SF9">
    <property type="entry name" value="INOSINE TRIPHOSPHATE PYROPHOSPHATASE"/>
    <property type="match status" value="1"/>
</dbReference>
<evidence type="ECO:0000313" key="3">
    <source>
        <dbReference type="EMBL" id="KFM65736.1"/>
    </source>
</evidence>
<dbReference type="GO" id="GO:0005737">
    <property type="term" value="C:cytoplasm"/>
    <property type="evidence" value="ECO:0007669"/>
    <property type="project" value="TreeGrafter"/>
</dbReference>
<dbReference type="AlphaFoldDB" id="A0A087TKU7"/>
<dbReference type="GO" id="GO:0047429">
    <property type="term" value="F:nucleoside triphosphate diphosphatase activity"/>
    <property type="evidence" value="ECO:0007669"/>
    <property type="project" value="InterPro"/>
</dbReference>
<evidence type="ECO:0000313" key="4">
    <source>
        <dbReference type="Proteomes" id="UP000054359"/>
    </source>
</evidence>
<organism evidence="3 4">
    <name type="scientific">Stegodyphus mimosarum</name>
    <name type="common">African social velvet spider</name>
    <dbReference type="NCBI Taxonomy" id="407821"/>
    <lineage>
        <taxon>Eukaryota</taxon>
        <taxon>Metazoa</taxon>
        <taxon>Ecdysozoa</taxon>
        <taxon>Arthropoda</taxon>
        <taxon>Chelicerata</taxon>
        <taxon>Arachnida</taxon>
        <taxon>Araneae</taxon>
        <taxon>Araneomorphae</taxon>
        <taxon>Entelegynae</taxon>
        <taxon>Eresoidea</taxon>
        <taxon>Eresidae</taxon>
        <taxon>Stegodyphus</taxon>
    </lineage>
</organism>
<dbReference type="Gene3D" id="3.90.950.10">
    <property type="match status" value="1"/>
</dbReference>
<evidence type="ECO:0000256" key="2">
    <source>
        <dbReference type="ARBA" id="ARBA00022801"/>
    </source>
</evidence>
<dbReference type="InterPro" id="IPR029001">
    <property type="entry name" value="ITPase-like_fam"/>
</dbReference>
<proteinExistence type="inferred from homology"/>
<keyword evidence="4" id="KW-1185">Reference proteome</keyword>
<dbReference type="Proteomes" id="UP000054359">
    <property type="component" value="Unassembled WGS sequence"/>
</dbReference>
<dbReference type="GO" id="GO:0009143">
    <property type="term" value="P:nucleoside triphosphate catabolic process"/>
    <property type="evidence" value="ECO:0007669"/>
    <property type="project" value="InterPro"/>
</dbReference>
<dbReference type="CDD" id="cd00985">
    <property type="entry name" value="Maf_Ham1"/>
    <property type="match status" value="1"/>
</dbReference>
<comment type="similarity">
    <text evidence="1">Belongs to the HAM1 NTPase family.</text>
</comment>
<sequence>MASTFLLINGALFKISNLKSCEQLHSSVTSFALFCKSSKMGESMFPSADAVSFVCGNSGKIREAESILKDSYIKIHYVKLDLPEYQGDSDFVSKSKCRSATSVVKGPVIVEDTSLCFNAFHGLPGPYIKWFYEKLGSEGLHRLLTGWEDKSASAVCTLAFTEGPDKEVFLFSGEVKGTIVA</sequence>